<name>A0A343J9M3_9CLOT</name>
<keyword evidence="1" id="KW-1133">Transmembrane helix</keyword>
<evidence type="ECO:0000256" key="1">
    <source>
        <dbReference type="SAM" id="Phobius"/>
    </source>
</evidence>
<dbReference type="AlphaFoldDB" id="A0A343J9M3"/>
<reference evidence="2 3" key="1">
    <citation type="submission" date="2016-08" db="EMBL/GenBank/DDBJ databases">
        <title>Complete Genome Sequence Of The Indigo Reducing Clostridium isatidis DSM15098.</title>
        <authorList>
            <person name="Little G.T."/>
            <person name="Minton N.P."/>
        </authorList>
    </citation>
    <scope>NUCLEOTIDE SEQUENCE [LARGE SCALE GENOMIC DNA]</scope>
    <source>
        <strain evidence="2 3">DSM 15098</strain>
    </source>
</reference>
<proteinExistence type="predicted"/>
<feature type="transmembrane region" description="Helical" evidence="1">
    <location>
        <begin position="146"/>
        <end position="170"/>
    </location>
</feature>
<evidence type="ECO:0000313" key="2">
    <source>
        <dbReference type="EMBL" id="ASW42231.1"/>
    </source>
</evidence>
<dbReference type="Proteomes" id="UP000264883">
    <property type="component" value="Chromosome"/>
</dbReference>
<dbReference type="EMBL" id="CP016786">
    <property type="protein sequence ID" value="ASW42231.1"/>
    <property type="molecule type" value="Genomic_DNA"/>
</dbReference>
<feature type="transmembrane region" description="Helical" evidence="1">
    <location>
        <begin position="182"/>
        <end position="205"/>
    </location>
</feature>
<keyword evidence="1" id="KW-0812">Transmembrane</keyword>
<keyword evidence="1" id="KW-0472">Membrane</keyword>
<gene>
    <name evidence="2" type="ORF">BEN51_01605</name>
</gene>
<sequence>MSNNFKITIVNKTKILEDYDGIKIFIDGFEIKPGKKSYNYTTYEGKHTIRIEQKKFYKNRYFYLIAPLLIFDISALEKTPLYAVYEAEFFLDKDINIDVILKKGFIKPRKFIKTINYYFNVTFDKDVKVNLVNNDFIATDKERKRWLWLSVTAITFPTTLLMLLFGILAIKLFEQKASTSMQIFFTSLSVIFGITYIFLLSNYYANYKNKGYKIMK</sequence>
<evidence type="ECO:0000313" key="3">
    <source>
        <dbReference type="Proteomes" id="UP000264883"/>
    </source>
</evidence>
<accession>A0A343J9M3</accession>
<dbReference type="RefSeq" id="WP_119864360.1">
    <property type="nucleotide sequence ID" value="NZ_CP016786.1"/>
</dbReference>
<protein>
    <submittedName>
        <fullName evidence="2">Uncharacterized protein</fullName>
    </submittedName>
</protein>
<keyword evidence="3" id="KW-1185">Reference proteome</keyword>
<dbReference type="OrthoDB" id="9938219at2"/>
<organism evidence="2 3">
    <name type="scientific">Clostridium isatidis</name>
    <dbReference type="NCBI Taxonomy" id="182773"/>
    <lineage>
        <taxon>Bacteria</taxon>
        <taxon>Bacillati</taxon>
        <taxon>Bacillota</taxon>
        <taxon>Clostridia</taxon>
        <taxon>Eubacteriales</taxon>
        <taxon>Clostridiaceae</taxon>
        <taxon>Clostridium</taxon>
    </lineage>
</organism>
<dbReference type="KEGG" id="cia:BEN51_01605"/>